<dbReference type="STRING" id="22663.A0A2I0JDW6"/>
<dbReference type="InterPro" id="IPR043502">
    <property type="entry name" value="DNA/RNA_pol_sf"/>
</dbReference>
<proteinExistence type="predicted"/>
<keyword evidence="3" id="KW-1185">Reference proteome</keyword>
<protein>
    <recommendedName>
        <fullName evidence="1">Reverse transcriptase Ty1/copia-type domain-containing protein</fullName>
    </recommendedName>
</protein>
<dbReference type="EMBL" id="PGOL01001808">
    <property type="protein sequence ID" value="PKI54120.1"/>
    <property type="molecule type" value="Genomic_DNA"/>
</dbReference>
<evidence type="ECO:0000313" key="3">
    <source>
        <dbReference type="Proteomes" id="UP000233551"/>
    </source>
</evidence>
<sequence length="360" mass="41101">MGPRSIAKGTSLNRFALTARTRLCSIGSKWAARRGSNISVWRDSWVGSRPIRHVISGPLLEVEERLVMSAILKDDGSWDLDKLSMELLESIQEHMPNVLRSMQEEGQDKLFWNLSMNGQFTTKFAYDLACGRDPKEDTKTWAWVWKEEIRALEDNRTWTIESLPPGKRSVACKWVCKIKRRADGSVERYKACLVAKCFTLVEGVDFHKNFAPVANLITVCSLLTIVVVKGWAIHQLDVDNAFLHGDLDEEVYMSLPPGFHSSRFDQVCRFQKSLYGYCQASCNWYSKFATSLFHYGFQQLEANQSLYTFTSAGAFVIVLVSMDDMILVSNGSDRCDRFKRYLSPVLLHQGYRTSIIFFGH</sequence>
<dbReference type="SUPFAM" id="SSF56672">
    <property type="entry name" value="DNA/RNA polymerases"/>
    <property type="match status" value="1"/>
</dbReference>
<dbReference type="Proteomes" id="UP000233551">
    <property type="component" value="Unassembled WGS sequence"/>
</dbReference>
<comment type="caution">
    <text evidence="2">The sequence shown here is derived from an EMBL/GenBank/DDBJ whole genome shotgun (WGS) entry which is preliminary data.</text>
</comment>
<dbReference type="Pfam" id="PF07727">
    <property type="entry name" value="RVT_2"/>
    <property type="match status" value="1"/>
</dbReference>
<gene>
    <name evidence="2" type="ORF">CRG98_025484</name>
</gene>
<dbReference type="AlphaFoldDB" id="A0A2I0JDW6"/>
<reference evidence="2 3" key="1">
    <citation type="submission" date="2017-11" db="EMBL/GenBank/DDBJ databases">
        <title>De-novo sequencing of pomegranate (Punica granatum L.) genome.</title>
        <authorList>
            <person name="Akparov Z."/>
            <person name="Amiraslanov A."/>
            <person name="Hajiyeva S."/>
            <person name="Abbasov M."/>
            <person name="Kaur K."/>
            <person name="Hamwieh A."/>
            <person name="Solovyev V."/>
            <person name="Salamov A."/>
            <person name="Braich B."/>
            <person name="Kosarev P."/>
            <person name="Mahmoud A."/>
            <person name="Hajiyev E."/>
            <person name="Babayeva S."/>
            <person name="Izzatullayeva V."/>
            <person name="Mammadov A."/>
            <person name="Mammadov A."/>
            <person name="Sharifova S."/>
            <person name="Ojaghi J."/>
            <person name="Eynullazada K."/>
            <person name="Bayramov B."/>
            <person name="Abdulazimova A."/>
            <person name="Shahmuradov I."/>
        </authorList>
    </citation>
    <scope>NUCLEOTIDE SEQUENCE [LARGE SCALE GENOMIC DNA]</scope>
    <source>
        <strain evidence="3">cv. AG2017</strain>
        <tissue evidence="2">Leaf</tissue>
    </source>
</reference>
<name>A0A2I0JDW6_PUNGR</name>
<organism evidence="2 3">
    <name type="scientific">Punica granatum</name>
    <name type="common">Pomegranate</name>
    <dbReference type="NCBI Taxonomy" id="22663"/>
    <lineage>
        <taxon>Eukaryota</taxon>
        <taxon>Viridiplantae</taxon>
        <taxon>Streptophyta</taxon>
        <taxon>Embryophyta</taxon>
        <taxon>Tracheophyta</taxon>
        <taxon>Spermatophyta</taxon>
        <taxon>Magnoliopsida</taxon>
        <taxon>eudicotyledons</taxon>
        <taxon>Gunneridae</taxon>
        <taxon>Pentapetalae</taxon>
        <taxon>rosids</taxon>
        <taxon>malvids</taxon>
        <taxon>Myrtales</taxon>
        <taxon>Lythraceae</taxon>
        <taxon>Punica</taxon>
    </lineage>
</organism>
<accession>A0A2I0JDW6</accession>
<evidence type="ECO:0000259" key="1">
    <source>
        <dbReference type="Pfam" id="PF07727"/>
    </source>
</evidence>
<dbReference type="InterPro" id="IPR013103">
    <property type="entry name" value="RVT_2"/>
</dbReference>
<feature type="domain" description="Reverse transcriptase Ty1/copia-type" evidence="1">
    <location>
        <begin position="155"/>
        <end position="342"/>
    </location>
</feature>
<evidence type="ECO:0000313" key="2">
    <source>
        <dbReference type="EMBL" id="PKI54120.1"/>
    </source>
</evidence>